<keyword evidence="5 6" id="KW-0472">Membrane</keyword>
<reference evidence="7" key="1">
    <citation type="journal article" date="2021" name="ISME J.">
        <title>Genomic evolution of the class Acidithiobacillia: deep-branching Proteobacteria living in extreme acidic conditions.</title>
        <authorList>
            <person name="Moya-Beltran A."/>
            <person name="Beard S."/>
            <person name="Rojas-Villalobos C."/>
            <person name="Issotta F."/>
            <person name="Gallardo Y."/>
            <person name="Ulloa R."/>
            <person name="Giaveno A."/>
            <person name="Degli Esposti M."/>
            <person name="Johnson D.B."/>
            <person name="Quatrini R."/>
        </authorList>
    </citation>
    <scope>NUCLEOTIDE SEQUENCE</scope>
    <source>
        <strain evidence="7">VAN18-1</strain>
    </source>
</reference>
<protein>
    <submittedName>
        <fullName evidence="7">Flippase-like domain-containing protein</fullName>
    </submittedName>
</protein>
<evidence type="ECO:0000256" key="6">
    <source>
        <dbReference type="SAM" id="Phobius"/>
    </source>
</evidence>
<keyword evidence="2" id="KW-1003">Cell membrane</keyword>
<keyword evidence="8" id="KW-1185">Reference proteome</keyword>
<comment type="caution">
    <text evidence="7">The sequence shown here is derived from an EMBL/GenBank/DDBJ whole genome shotgun (WGS) entry which is preliminary data.</text>
</comment>
<feature type="transmembrane region" description="Helical" evidence="6">
    <location>
        <begin position="152"/>
        <end position="174"/>
    </location>
</feature>
<evidence type="ECO:0000313" key="7">
    <source>
        <dbReference type="EMBL" id="MBU2786912.1"/>
    </source>
</evidence>
<evidence type="ECO:0000313" key="8">
    <source>
        <dbReference type="Proteomes" id="UP001197378"/>
    </source>
</evidence>
<evidence type="ECO:0000256" key="5">
    <source>
        <dbReference type="ARBA" id="ARBA00023136"/>
    </source>
</evidence>
<dbReference type="RefSeq" id="WP_215871562.1">
    <property type="nucleotide sequence ID" value="NZ_JAAXYO010000028.1"/>
</dbReference>
<proteinExistence type="predicted"/>
<feature type="transmembrane region" description="Helical" evidence="6">
    <location>
        <begin position="6"/>
        <end position="25"/>
    </location>
</feature>
<organism evidence="7 8">
    <name type="scientific">Igneacidithiobacillus copahuensis</name>
    <dbReference type="NCBI Taxonomy" id="2724909"/>
    <lineage>
        <taxon>Bacteria</taxon>
        <taxon>Pseudomonadati</taxon>
        <taxon>Pseudomonadota</taxon>
        <taxon>Acidithiobacillia</taxon>
        <taxon>Acidithiobacillales</taxon>
        <taxon>Acidithiobacillaceae</taxon>
        <taxon>Igneacidithiobacillus</taxon>
    </lineage>
</organism>
<feature type="transmembrane region" description="Helical" evidence="6">
    <location>
        <begin position="268"/>
        <end position="287"/>
    </location>
</feature>
<sequence>MNVNLRFWLVLLLAIAISLVPIWYFMNGQAIHLISEIRPQLLLGLTALMLLSWLAEALRLQLICAGVALRIPLRSALPLVMAAEFAGAATPAASGMGAAYLVFLYRRGLNVGTAAAVLLAIAITDLLFMIAIFLFSLLYLLFFQNSLPDVRIILWLALITFGTAALLFAIWHFERRRIIRGIDRRFLRFSWYQRYRQRIALFFSRFLKSLELLRALPWRQRGKIFLSAAGYWTPRYLVLWALMQYVGGHVSVPYIIVSQTLLNLTSQLSFLPGGAGSVGAAYGLLFGTSLSQTDIAFSLLGWRLFTYYWYLFIGMPWFFYEWGWGKDHPGKHQRKSA</sequence>
<dbReference type="PANTHER" id="PTHR37693:SF1">
    <property type="entry name" value="INTEGRAL MEMBRANE PROTEIN"/>
    <property type="match status" value="1"/>
</dbReference>
<feature type="transmembrane region" description="Helical" evidence="6">
    <location>
        <begin position="75"/>
        <end position="103"/>
    </location>
</feature>
<dbReference type="AlphaFoldDB" id="A0AAE2YMV1"/>
<dbReference type="Pfam" id="PF03706">
    <property type="entry name" value="LPG_synthase_TM"/>
    <property type="match status" value="1"/>
</dbReference>
<evidence type="ECO:0000256" key="1">
    <source>
        <dbReference type="ARBA" id="ARBA00004651"/>
    </source>
</evidence>
<dbReference type="Proteomes" id="UP001197378">
    <property type="component" value="Unassembled WGS sequence"/>
</dbReference>
<name>A0AAE2YMV1_9PROT</name>
<dbReference type="GO" id="GO:0005886">
    <property type="term" value="C:plasma membrane"/>
    <property type="evidence" value="ECO:0007669"/>
    <property type="project" value="UniProtKB-SubCell"/>
</dbReference>
<evidence type="ECO:0000256" key="3">
    <source>
        <dbReference type="ARBA" id="ARBA00022692"/>
    </source>
</evidence>
<keyword evidence="4 6" id="KW-1133">Transmembrane helix</keyword>
<evidence type="ECO:0000256" key="2">
    <source>
        <dbReference type="ARBA" id="ARBA00022475"/>
    </source>
</evidence>
<accession>A0AAE2YMV1</accession>
<dbReference type="NCBIfam" id="TIGR00374">
    <property type="entry name" value="flippase-like domain"/>
    <property type="match status" value="1"/>
</dbReference>
<feature type="transmembrane region" description="Helical" evidence="6">
    <location>
        <begin position="115"/>
        <end position="140"/>
    </location>
</feature>
<dbReference type="PANTHER" id="PTHR37693">
    <property type="entry name" value="PHOSPHATIDYLGLYCEROL LYSYLTRANSFERASE"/>
    <property type="match status" value="1"/>
</dbReference>
<dbReference type="InterPro" id="IPR022791">
    <property type="entry name" value="L-PG_synthase/AglD"/>
</dbReference>
<feature type="transmembrane region" description="Helical" evidence="6">
    <location>
        <begin position="307"/>
        <end position="325"/>
    </location>
</feature>
<dbReference type="EMBL" id="JAAXYO010000028">
    <property type="protein sequence ID" value="MBU2786912.1"/>
    <property type="molecule type" value="Genomic_DNA"/>
</dbReference>
<keyword evidence="3 6" id="KW-0812">Transmembrane</keyword>
<feature type="transmembrane region" description="Helical" evidence="6">
    <location>
        <begin position="236"/>
        <end position="256"/>
    </location>
</feature>
<comment type="subcellular location">
    <subcellularLocation>
        <location evidence="1">Cell membrane</location>
        <topology evidence="1">Multi-pass membrane protein</topology>
    </subcellularLocation>
</comment>
<gene>
    <name evidence="7" type="ORF">HFQ13_01560</name>
</gene>
<evidence type="ECO:0000256" key="4">
    <source>
        <dbReference type="ARBA" id="ARBA00022989"/>
    </source>
</evidence>